<evidence type="ECO:0000256" key="1">
    <source>
        <dbReference type="ARBA" id="ARBA00004948"/>
    </source>
</evidence>
<keyword evidence="5" id="KW-1185">Reference proteome</keyword>
<dbReference type="SUPFAM" id="SSF51391">
    <property type="entry name" value="Thiamin phosphate synthase"/>
    <property type="match status" value="1"/>
</dbReference>
<dbReference type="PANTHER" id="PTHR20857">
    <property type="entry name" value="THIAMINE-PHOSPHATE PYROPHOSPHORYLASE"/>
    <property type="match status" value="1"/>
</dbReference>
<evidence type="ECO:0000313" key="4">
    <source>
        <dbReference type="EMBL" id="TDL98377.1"/>
    </source>
</evidence>
<dbReference type="CDD" id="cd00564">
    <property type="entry name" value="TMP_TenI"/>
    <property type="match status" value="1"/>
</dbReference>
<organism evidence="4 5">
    <name type="scientific">Macrococcus brunensis</name>
    <dbReference type="NCBI Taxonomy" id="198483"/>
    <lineage>
        <taxon>Bacteria</taxon>
        <taxon>Bacillati</taxon>
        <taxon>Bacillota</taxon>
        <taxon>Bacilli</taxon>
        <taxon>Bacillales</taxon>
        <taxon>Staphylococcaceae</taxon>
        <taxon>Macrococcus</taxon>
    </lineage>
</organism>
<dbReference type="Proteomes" id="UP000295310">
    <property type="component" value="Unassembled WGS sequence"/>
</dbReference>
<dbReference type="GO" id="GO:0009228">
    <property type="term" value="P:thiamine biosynthetic process"/>
    <property type="evidence" value="ECO:0007669"/>
    <property type="project" value="UniProtKB-KW"/>
</dbReference>
<dbReference type="Pfam" id="PF02581">
    <property type="entry name" value="TMP-TENI"/>
    <property type="match status" value="1"/>
</dbReference>
<comment type="caution">
    <text evidence="4">The sequence shown here is derived from an EMBL/GenBank/DDBJ whole genome shotgun (WGS) entry which is preliminary data.</text>
</comment>
<comment type="pathway">
    <text evidence="1">Cofactor biosynthesis; thiamine diphosphate biosynthesis.</text>
</comment>
<feature type="domain" description="Thiamine phosphate synthase/TenI" evidence="3">
    <location>
        <begin position="54"/>
        <end position="167"/>
    </location>
</feature>
<evidence type="ECO:0000259" key="3">
    <source>
        <dbReference type="Pfam" id="PF02581"/>
    </source>
</evidence>
<sequence length="177" mass="19810">MMLKIAITPERPPQRLIKHLLTIEPFIDGVILRLSDSDDAYIVIQSLLQAGFDKKKLIVHSDVTLLNFFQLSRIHFRQGDRTAYNLKEKRPQLSVSMAVHSVSACQEALWHHLDYGLYSHLFPTPSKPDQVPRTPLEIKEALATGLPLIALGGITAETLPQLPAGFVGYAGIRLFEC</sequence>
<dbReference type="EMBL" id="SCWA01000004">
    <property type="protein sequence ID" value="TDL98377.1"/>
    <property type="molecule type" value="Genomic_DNA"/>
</dbReference>
<dbReference type="InterPro" id="IPR022998">
    <property type="entry name" value="ThiamineP_synth_TenI"/>
</dbReference>
<reference evidence="4 5" key="1">
    <citation type="submission" date="2019-01" db="EMBL/GenBank/DDBJ databases">
        <title>Draft genome sequences of the type strains of six Macrococcus species.</title>
        <authorList>
            <person name="Mazhar S."/>
            <person name="Altermann E."/>
            <person name="Hill C."/>
            <person name="Mcauliffe O."/>
        </authorList>
    </citation>
    <scope>NUCLEOTIDE SEQUENCE [LARGE SCALE GENOMIC DNA]</scope>
    <source>
        <strain evidence="4 5">CCM4811</strain>
    </source>
</reference>
<accession>A0A4R6BEX8</accession>
<dbReference type="Gene3D" id="3.20.20.70">
    <property type="entry name" value="Aldolase class I"/>
    <property type="match status" value="1"/>
</dbReference>
<gene>
    <name evidence="4" type="ORF">ERX27_02780</name>
</gene>
<dbReference type="AlphaFoldDB" id="A0A4R6BEX8"/>
<dbReference type="GO" id="GO:0005737">
    <property type="term" value="C:cytoplasm"/>
    <property type="evidence" value="ECO:0007669"/>
    <property type="project" value="TreeGrafter"/>
</dbReference>
<dbReference type="RefSeq" id="WP_133431318.1">
    <property type="nucleotide sequence ID" value="NZ_SCWA01000004.1"/>
</dbReference>
<name>A0A4R6BEX8_9STAP</name>
<keyword evidence="2" id="KW-0784">Thiamine biosynthesis</keyword>
<proteinExistence type="predicted"/>
<dbReference type="PANTHER" id="PTHR20857:SF23">
    <property type="entry name" value="THIAMINE BIOSYNTHETIC BIFUNCTIONAL ENZYME"/>
    <property type="match status" value="1"/>
</dbReference>
<dbReference type="InterPro" id="IPR013785">
    <property type="entry name" value="Aldolase_TIM"/>
</dbReference>
<protein>
    <submittedName>
        <fullName evidence="4">Thiamine phosphate synthase</fullName>
    </submittedName>
</protein>
<dbReference type="GO" id="GO:0004789">
    <property type="term" value="F:thiamine-phosphate diphosphorylase activity"/>
    <property type="evidence" value="ECO:0007669"/>
    <property type="project" value="TreeGrafter"/>
</dbReference>
<evidence type="ECO:0000313" key="5">
    <source>
        <dbReference type="Proteomes" id="UP000295310"/>
    </source>
</evidence>
<dbReference type="InterPro" id="IPR036206">
    <property type="entry name" value="ThiamineP_synth_sf"/>
</dbReference>
<dbReference type="OrthoDB" id="9815348at2"/>
<evidence type="ECO:0000256" key="2">
    <source>
        <dbReference type="ARBA" id="ARBA00022977"/>
    </source>
</evidence>